<accession>A0A6J7FXX6</accession>
<dbReference type="EMBL" id="CAFBMB010000053">
    <property type="protein sequence ID" value="CAB4899014.1"/>
    <property type="molecule type" value="Genomic_DNA"/>
</dbReference>
<dbReference type="Pfam" id="PF13625">
    <property type="entry name" value="Helicase_C_3"/>
    <property type="match status" value="1"/>
</dbReference>
<reference evidence="2" key="1">
    <citation type="submission" date="2020-05" db="EMBL/GenBank/DDBJ databases">
        <authorList>
            <person name="Chiriac C."/>
            <person name="Salcher M."/>
            <person name="Ghai R."/>
            <person name="Kavagutti S V."/>
        </authorList>
    </citation>
    <scope>NUCLEOTIDE SEQUENCE</scope>
</reference>
<evidence type="ECO:0000259" key="1">
    <source>
        <dbReference type="Pfam" id="PF13625"/>
    </source>
</evidence>
<sequence length="564" mass="60971">MSSALALVNRLSTLDEAVIVEALAIREPKTIGLRDLFDLAESLLVTSSIDRGLARLSRAELTSIANGDSDERLIARCDALLLGDDTDIFSEVTERARHWTTSRDQTARPTFLEVSVMDASEARAAFVEGLTAVAMLDELLAAIARGPLRVNASGALPKASLALLEHVMPRTEVPLHELVSWATQARLVTTRLGNIVVDPTRAAGWNHLSHSERWTWLVTQWLEDLSSGASDLLQTTRWTMADLDEAASHELIVTHAWLVPIIDDALVTARLLGLVRESSTSPVALAVLRDGVTALRTFIDKNAPEETNKVVVQHDLSIIASAPLDATTAARLRSMAHVESRGMASTFRLSADSISRALAMGETGESIRAFLEQASVTPVPQNLIYLINDLGAKHGSVLVSRGASRTTVTAANDQLAGLFSVDSNLRNLQLARIDDLTFETAVEPNAVLSMLVEAGYPAIASESGPRAEVVLDEVRHPALAALVARLRSQGGEIPMDASWLKRQLDLAIRNKESVIVTVAMPDGEREFELEVTALANGRLRGRDVRGSVERTLPLDYVTAVRATG</sequence>
<proteinExistence type="predicted"/>
<name>A0A6J7FXX6_9ZZZZ</name>
<dbReference type="InterPro" id="IPR032830">
    <property type="entry name" value="XPB/Ssl2_N"/>
</dbReference>
<protein>
    <submittedName>
        <fullName evidence="2">Unannotated protein</fullName>
    </submittedName>
</protein>
<organism evidence="2">
    <name type="scientific">freshwater metagenome</name>
    <dbReference type="NCBI Taxonomy" id="449393"/>
    <lineage>
        <taxon>unclassified sequences</taxon>
        <taxon>metagenomes</taxon>
        <taxon>ecological metagenomes</taxon>
    </lineage>
</organism>
<feature type="domain" description="Helicase XPB/Ssl2 N-terminal" evidence="1">
    <location>
        <begin position="310"/>
        <end position="434"/>
    </location>
</feature>
<evidence type="ECO:0000313" key="2">
    <source>
        <dbReference type="EMBL" id="CAB4899014.1"/>
    </source>
</evidence>
<dbReference type="AlphaFoldDB" id="A0A6J7FXX6"/>
<gene>
    <name evidence="2" type="ORF">UFOPK3516_00839</name>
</gene>